<dbReference type="PROSITE" id="PS50011">
    <property type="entry name" value="PROTEIN_KINASE_DOM"/>
    <property type="match status" value="1"/>
</dbReference>
<feature type="compositionally biased region" description="Low complexity" evidence="5">
    <location>
        <begin position="819"/>
        <end position="833"/>
    </location>
</feature>
<evidence type="ECO:0000256" key="4">
    <source>
        <dbReference type="ARBA" id="ARBA00022840"/>
    </source>
</evidence>
<sequence>MHGPEFALNQITQFGPYKLMERISVGGMAEVYKAVEQGVEGFERIVAVKRILPHIAEDDEFITMFKDEAKIAGQLQHGNIAQIYNLGQQGDSFYIALEYVAGKDLRNIFTRCQQQGKPMPLAQACFVVMKVCEGLDYAHNKRDKHGRHLNIVHRDVSPPNILVSYEGEVKLIDFGVAKAAGRVSRTQAGILKGKFGYMSPEQVRGMPLDRRSDVFSLGVVLYEVLVGNRLFQGETDFATLEMVRTVDVPAPSSKNPEIPKDLENIIMKALSGEPETRYQTAMELHDDLQAFMFAHGMFYSRKDLATWMRKQYAREIELEKGSGKAPPAPGQRPAPPGAPPRKAPPPRPPGNKTVPPQAAARPAAAPAAGRPAAPRAEAKDADPLQPSEDQLAAARKRSKTMLMSPSNRPSTLKPGTPATGSVPTLPPGMGGPKDPLKSTIVPGGAPPQPAKAGAAPPRPVAAPPAAAKAPAAPASDLDWDDDELETKLFDDPVGGPKAKRPENEGPLRPEPPPQAGQIDSDADEGSPTVQIPPSAAAVILAASVAQGPSQAMPAPPPGATHSPPPSSSMSRAPAPISPSVTGPRPVAQAQTHAVTAEVEVEDTEAGKRPPPIALYAAAGVGALLLLVVVVMFVRGGDPATPPPTDPVAVADTAAPPQPAATVGTIQLDVKPADARVTVNGVEYPGNTPRLISNLGPGTHKLVVSQDAGFLPFEQDVPISAGQQLTLPVKLQVRDVTLTINTKPPEATVKLLEAGAAPLPVGKGGESFKLSRKPGVAYKVLVEAPGFDPSEVPLSFSGEASDSAEVVLVKAKGPTPPPENNTVTPPANNNTTTSPKPPSDKPKPDKPKPKAKTAELKIGSAPGRPPATVWVDNQKQAKPTPVVVMVAPGPHTIKWKYPDGKTETRKITATDGAQVIKGTP</sequence>
<keyword evidence="8" id="KW-1185">Reference proteome</keyword>
<accession>A0A1I1TI11</accession>
<dbReference type="Proteomes" id="UP000199400">
    <property type="component" value="Unassembled WGS sequence"/>
</dbReference>
<proteinExistence type="predicted"/>
<feature type="compositionally biased region" description="Low complexity" evidence="5">
    <location>
        <begin position="463"/>
        <end position="474"/>
    </location>
</feature>
<dbReference type="Gene3D" id="1.10.510.10">
    <property type="entry name" value="Transferase(Phosphotransferase) domain 1"/>
    <property type="match status" value="1"/>
</dbReference>
<evidence type="ECO:0000256" key="2">
    <source>
        <dbReference type="ARBA" id="ARBA00022741"/>
    </source>
</evidence>
<gene>
    <name evidence="7" type="ORF">SAMN02745121_00726</name>
</gene>
<dbReference type="STRING" id="54.SAMN02745121_00726"/>
<evidence type="ECO:0000256" key="3">
    <source>
        <dbReference type="ARBA" id="ARBA00022777"/>
    </source>
</evidence>
<evidence type="ECO:0000313" key="8">
    <source>
        <dbReference type="Proteomes" id="UP000199400"/>
    </source>
</evidence>
<feature type="compositionally biased region" description="Polar residues" evidence="5">
    <location>
        <begin position="401"/>
        <end position="410"/>
    </location>
</feature>
<protein>
    <submittedName>
        <fullName evidence="7">Serine/threonine protein kinase</fullName>
    </submittedName>
</protein>
<feature type="compositionally biased region" description="Low complexity" evidence="5">
    <location>
        <begin position="355"/>
        <end position="375"/>
    </location>
</feature>
<evidence type="ECO:0000313" key="7">
    <source>
        <dbReference type="EMBL" id="SFD58261.1"/>
    </source>
</evidence>
<keyword evidence="2" id="KW-0547">Nucleotide-binding</keyword>
<name>A0A1I1TI11_9BACT</name>
<dbReference type="PANTHER" id="PTHR43289:SF6">
    <property type="entry name" value="SERINE_THREONINE-PROTEIN KINASE NEKL-3"/>
    <property type="match status" value="1"/>
</dbReference>
<dbReference type="InterPro" id="IPR000719">
    <property type="entry name" value="Prot_kinase_dom"/>
</dbReference>
<keyword evidence="7" id="KW-0723">Serine/threonine-protein kinase</keyword>
<feature type="domain" description="Protein kinase" evidence="6">
    <location>
        <begin position="17"/>
        <end position="292"/>
    </location>
</feature>
<feature type="region of interest" description="Disordered" evidence="5">
    <location>
        <begin position="810"/>
        <end position="873"/>
    </location>
</feature>
<feature type="compositionally biased region" description="Pro residues" evidence="5">
    <location>
        <begin position="553"/>
        <end position="566"/>
    </location>
</feature>
<feature type="compositionally biased region" description="Low complexity" evidence="5">
    <location>
        <begin position="567"/>
        <end position="579"/>
    </location>
</feature>
<dbReference type="Pfam" id="PF08308">
    <property type="entry name" value="PEGA"/>
    <property type="match status" value="1"/>
</dbReference>
<evidence type="ECO:0000256" key="1">
    <source>
        <dbReference type="ARBA" id="ARBA00022679"/>
    </source>
</evidence>
<dbReference type="InterPro" id="IPR013229">
    <property type="entry name" value="PEGA"/>
</dbReference>
<organism evidence="7 8">
    <name type="scientific">Nannocystis exedens</name>
    <dbReference type="NCBI Taxonomy" id="54"/>
    <lineage>
        <taxon>Bacteria</taxon>
        <taxon>Pseudomonadati</taxon>
        <taxon>Myxococcota</taxon>
        <taxon>Polyangia</taxon>
        <taxon>Nannocystales</taxon>
        <taxon>Nannocystaceae</taxon>
        <taxon>Nannocystis</taxon>
    </lineage>
</organism>
<feature type="compositionally biased region" description="Basic and acidic residues" evidence="5">
    <location>
        <begin position="837"/>
        <end position="854"/>
    </location>
</feature>
<dbReference type="AlphaFoldDB" id="A0A1I1TI11"/>
<dbReference type="GO" id="GO:0005524">
    <property type="term" value="F:ATP binding"/>
    <property type="evidence" value="ECO:0007669"/>
    <property type="project" value="UniProtKB-KW"/>
</dbReference>
<feature type="compositionally biased region" description="Low complexity" evidence="5">
    <location>
        <begin position="531"/>
        <end position="545"/>
    </location>
</feature>
<feature type="region of interest" description="Disordered" evidence="5">
    <location>
        <begin position="319"/>
        <end position="607"/>
    </location>
</feature>
<dbReference type="GO" id="GO:0004674">
    <property type="term" value="F:protein serine/threonine kinase activity"/>
    <property type="evidence" value="ECO:0007669"/>
    <property type="project" value="UniProtKB-KW"/>
</dbReference>
<keyword evidence="3 7" id="KW-0418">Kinase</keyword>
<dbReference type="InterPro" id="IPR011009">
    <property type="entry name" value="Kinase-like_dom_sf"/>
</dbReference>
<dbReference type="PANTHER" id="PTHR43289">
    <property type="entry name" value="MITOGEN-ACTIVATED PROTEIN KINASE KINASE KINASE 20-RELATED"/>
    <property type="match status" value="1"/>
</dbReference>
<evidence type="ECO:0000259" key="6">
    <source>
        <dbReference type="PROSITE" id="PS50011"/>
    </source>
</evidence>
<dbReference type="Pfam" id="PF00069">
    <property type="entry name" value="Pkinase"/>
    <property type="match status" value="1"/>
</dbReference>
<dbReference type="SUPFAM" id="SSF56112">
    <property type="entry name" value="Protein kinase-like (PK-like)"/>
    <property type="match status" value="1"/>
</dbReference>
<keyword evidence="4" id="KW-0067">ATP-binding</keyword>
<feature type="compositionally biased region" description="Pro residues" evidence="5">
    <location>
        <begin position="326"/>
        <end position="349"/>
    </location>
</feature>
<dbReference type="EMBL" id="FOMX01000002">
    <property type="protein sequence ID" value="SFD58261.1"/>
    <property type="molecule type" value="Genomic_DNA"/>
</dbReference>
<dbReference type="CDD" id="cd14014">
    <property type="entry name" value="STKc_PknB_like"/>
    <property type="match status" value="1"/>
</dbReference>
<reference evidence="8" key="1">
    <citation type="submission" date="2016-10" db="EMBL/GenBank/DDBJ databases">
        <authorList>
            <person name="Varghese N."/>
            <person name="Submissions S."/>
        </authorList>
    </citation>
    <scope>NUCLEOTIDE SEQUENCE [LARGE SCALE GENOMIC DNA]</scope>
    <source>
        <strain evidence="8">ATCC 25963</strain>
    </source>
</reference>
<keyword evidence="1" id="KW-0808">Transferase</keyword>
<dbReference type="Gene3D" id="3.30.200.20">
    <property type="entry name" value="Phosphorylase Kinase, domain 1"/>
    <property type="match status" value="1"/>
</dbReference>
<evidence type="ECO:0000256" key="5">
    <source>
        <dbReference type="SAM" id="MobiDB-lite"/>
    </source>
</evidence>